<evidence type="ECO:0000313" key="2">
    <source>
        <dbReference type="EMBL" id="MBO8426851.1"/>
    </source>
</evidence>
<dbReference type="InterPro" id="IPR029064">
    <property type="entry name" value="Ribosomal_eL30-like_sf"/>
</dbReference>
<gene>
    <name evidence="2" type="ORF">IAC61_06050</name>
</gene>
<accession>A0A9D9DGD8</accession>
<evidence type="ECO:0000313" key="3">
    <source>
        <dbReference type="Proteomes" id="UP000823634"/>
    </source>
</evidence>
<sequence length="101" mass="10988">MRLDQSALKRLGLYNKAGLLRFGEAMFASPAKLLILASDASENSRKRALSYAKRQGCPVCETSQAELGYALGRERLSAVCIVDPKAAKALYLALRKGEKAQ</sequence>
<comment type="caution">
    <text evidence="2">The sequence shown here is derived from an EMBL/GenBank/DDBJ whole genome shotgun (WGS) entry which is preliminary data.</text>
</comment>
<dbReference type="EMBL" id="JADINA010000039">
    <property type="protein sequence ID" value="MBO8426851.1"/>
    <property type="molecule type" value="Genomic_DNA"/>
</dbReference>
<proteinExistence type="predicted"/>
<dbReference type="AlphaFoldDB" id="A0A9D9DGD8"/>
<organism evidence="2 3">
    <name type="scientific">Candidatus Alloenteromonas pullistercoris</name>
    <dbReference type="NCBI Taxonomy" id="2840785"/>
    <lineage>
        <taxon>Bacteria</taxon>
        <taxon>Bacillati</taxon>
        <taxon>Bacillota</taxon>
        <taxon>Bacillota incertae sedis</taxon>
        <taxon>Candidatus Alloenteromonas</taxon>
    </lineage>
</organism>
<evidence type="ECO:0000259" key="1">
    <source>
        <dbReference type="Pfam" id="PF01248"/>
    </source>
</evidence>
<dbReference type="SUPFAM" id="SSF55315">
    <property type="entry name" value="L30e-like"/>
    <property type="match status" value="1"/>
</dbReference>
<feature type="domain" description="Ribosomal protein eL8/eL30/eS12/Gadd45" evidence="1">
    <location>
        <begin position="29"/>
        <end position="89"/>
    </location>
</feature>
<protein>
    <submittedName>
        <fullName evidence="2">Ribosomal L7Ae/L30e/S12e/Gadd45 family protein</fullName>
    </submittedName>
</protein>
<dbReference type="InterPro" id="IPR004038">
    <property type="entry name" value="Ribosomal_eL8/eL30/eS12/Gad45"/>
</dbReference>
<name>A0A9D9DGD8_9FIRM</name>
<dbReference type="Pfam" id="PF01248">
    <property type="entry name" value="Ribosomal_L7Ae"/>
    <property type="match status" value="1"/>
</dbReference>
<reference evidence="2" key="1">
    <citation type="submission" date="2020-10" db="EMBL/GenBank/DDBJ databases">
        <authorList>
            <person name="Gilroy R."/>
        </authorList>
    </citation>
    <scope>NUCLEOTIDE SEQUENCE</scope>
    <source>
        <strain evidence="2">17113</strain>
    </source>
</reference>
<dbReference type="Gene3D" id="3.30.1330.30">
    <property type="match status" value="1"/>
</dbReference>
<reference evidence="2" key="2">
    <citation type="journal article" date="2021" name="PeerJ">
        <title>Extensive microbial diversity within the chicken gut microbiome revealed by metagenomics and culture.</title>
        <authorList>
            <person name="Gilroy R."/>
            <person name="Ravi A."/>
            <person name="Getino M."/>
            <person name="Pursley I."/>
            <person name="Horton D.L."/>
            <person name="Alikhan N.F."/>
            <person name="Baker D."/>
            <person name="Gharbi K."/>
            <person name="Hall N."/>
            <person name="Watson M."/>
            <person name="Adriaenssens E.M."/>
            <person name="Foster-Nyarko E."/>
            <person name="Jarju S."/>
            <person name="Secka A."/>
            <person name="Antonio M."/>
            <person name="Oren A."/>
            <person name="Chaudhuri R.R."/>
            <person name="La Ragione R."/>
            <person name="Hildebrand F."/>
            <person name="Pallen M.J."/>
        </authorList>
    </citation>
    <scope>NUCLEOTIDE SEQUENCE</scope>
    <source>
        <strain evidence="2">17113</strain>
    </source>
</reference>
<dbReference type="Proteomes" id="UP000823634">
    <property type="component" value="Unassembled WGS sequence"/>
</dbReference>